<dbReference type="AlphaFoldDB" id="A0A1B3Z5L2"/>
<dbReference type="OrthoDB" id="7409763at2"/>
<dbReference type="RefSeq" id="WP_069203302.1">
    <property type="nucleotide sequence ID" value="NZ_CP014168.1"/>
</dbReference>
<keyword evidence="2" id="KW-1185">Reference proteome</keyword>
<accession>A0A1B3Z5L2</accession>
<dbReference type="STRING" id="1560345.AWL63_00705"/>
<evidence type="ECO:0000313" key="1">
    <source>
        <dbReference type="EMBL" id="AOH82718.1"/>
    </source>
</evidence>
<gene>
    <name evidence="1" type="ORF">AWL63_00705</name>
</gene>
<dbReference type="Proteomes" id="UP000094256">
    <property type="component" value="Chromosome"/>
</dbReference>
<reference evidence="1 2" key="1">
    <citation type="submission" date="2016-01" db="EMBL/GenBank/DDBJ databases">
        <title>Complete genome and mega plasmid sequence of Sphingomonas panacis DCY99 elicits systemic resistance in rice to Xanthomonas oryzae.</title>
        <authorList>
            <person name="Kim Y.J."/>
            <person name="Yang D.C."/>
            <person name="Sing P."/>
        </authorList>
    </citation>
    <scope>NUCLEOTIDE SEQUENCE [LARGE SCALE GENOMIC DNA]</scope>
    <source>
        <strain evidence="1 2">DCY99</strain>
    </source>
</reference>
<organism evidence="1 2">
    <name type="scientific">Sphingomonas panacis</name>
    <dbReference type="NCBI Taxonomy" id="1560345"/>
    <lineage>
        <taxon>Bacteria</taxon>
        <taxon>Pseudomonadati</taxon>
        <taxon>Pseudomonadota</taxon>
        <taxon>Alphaproteobacteria</taxon>
        <taxon>Sphingomonadales</taxon>
        <taxon>Sphingomonadaceae</taxon>
        <taxon>Sphingomonas</taxon>
    </lineage>
</organism>
<proteinExistence type="predicted"/>
<evidence type="ECO:0000313" key="2">
    <source>
        <dbReference type="Proteomes" id="UP000094256"/>
    </source>
</evidence>
<dbReference type="KEGG" id="span:AWL63_00705"/>
<sequence length="102" mass="11165">MFAHVPVAIGIQLACWALGRWLGASTKASLWLGCFAGAAVCIMREITQREYQWIEQFGGGRRANMPGYAGLEVWQWNAHSLSETAVAIAASVALALFVARRR</sequence>
<dbReference type="EMBL" id="CP014168">
    <property type="protein sequence ID" value="AOH82718.1"/>
    <property type="molecule type" value="Genomic_DNA"/>
</dbReference>
<name>A0A1B3Z5L2_9SPHN</name>
<protein>
    <submittedName>
        <fullName evidence="1">Uncharacterized protein</fullName>
    </submittedName>
</protein>